<dbReference type="SUPFAM" id="SSF46785">
    <property type="entry name" value="Winged helix' DNA-binding domain"/>
    <property type="match status" value="1"/>
</dbReference>
<proteinExistence type="predicted"/>
<gene>
    <name evidence="5" type="ORF">AN216_21410</name>
</gene>
<keyword evidence="2" id="KW-0238">DNA-binding</keyword>
<dbReference type="SMART" id="SM00418">
    <property type="entry name" value="HTH_ARSR"/>
    <property type="match status" value="1"/>
</dbReference>
<evidence type="ECO:0000256" key="2">
    <source>
        <dbReference type="ARBA" id="ARBA00023125"/>
    </source>
</evidence>
<dbReference type="AlphaFoldDB" id="A0A1E7JX58"/>
<dbReference type="STRING" id="1075402.AN216_21410"/>
<dbReference type="NCBIfam" id="NF033788">
    <property type="entry name" value="HTH_metalloreg"/>
    <property type="match status" value="1"/>
</dbReference>
<accession>A0A1E7JX58</accession>
<evidence type="ECO:0000313" key="5">
    <source>
        <dbReference type="EMBL" id="OEU96254.1"/>
    </source>
</evidence>
<dbReference type="PROSITE" id="PS50987">
    <property type="entry name" value="HTH_ARSR_2"/>
    <property type="match status" value="1"/>
</dbReference>
<dbReference type="PANTHER" id="PTHR33154:SF18">
    <property type="entry name" value="ARSENICAL RESISTANCE OPERON REPRESSOR"/>
    <property type="match status" value="1"/>
</dbReference>
<dbReference type="PRINTS" id="PR00778">
    <property type="entry name" value="HTHARSR"/>
</dbReference>
<feature type="domain" description="HTH arsR-type" evidence="4">
    <location>
        <begin position="5"/>
        <end position="99"/>
    </location>
</feature>
<comment type="caution">
    <text evidence="5">The sequence shown here is derived from an EMBL/GenBank/DDBJ whole genome shotgun (WGS) entry which is preliminary data.</text>
</comment>
<keyword evidence="1" id="KW-0805">Transcription regulation</keyword>
<dbReference type="CDD" id="cd00090">
    <property type="entry name" value="HTH_ARSR"/>
    <property type="match status" value="1"/>
</dbReference>
<dbReference type="Proteomes" id="UP000176101">
    <property type="component" value="Unassembled WGS sequence"/>
</dbReference>
<dbReference type="InterPro" id="IPR001845">
    <property type="entry name" value="HTH_ArsR_DNA-bd_dom"/>
</dbReference>
<evidence type="ECO:0000259" key="4">
    <source>
        <dbReference type="PROSITE" id="PS50987"/>
    </source>
</evidence>
<dbReference type="EMBL" id="LJGU01000145">
    <property type="protein sequence ID" value="OEU96254.1"/>
    <property type="molecule type" value="Genomic_DNA"/>
</dbReference>
<evidence type="ECO:0000256" key="3">
    <source>
        <dbReference type="ARBA" id="ARBA00023163"/>
    </source>
</evidence>
<dbReference type="PANTHER" id="PTHR33154">
    <property type="entry name" value="TRANSCRIPTIONAL REGULATOR, ARSR FAMILY"/>
    <property type="match status" value="1"/>
</dbReference>
<dbReference type="InterPro" id="IPR051081">
    <property type="entry name" value="HTH_MetalResp_TranReg"/>
</dbReference>
<name>A0A1E7JX58_9ACTN</name>
<reference evidence="5 6" key="1">
    <citation type="journal article" date="2016" name="Front. Microbiol.">
        <title>Comparative Genomics Analysis of Streptomyces Species Reveals Their Adaptation to the Marine Environment and Their Diversity at the Genomic Level.</title>
        <authorList>
            <person name="Tian X."/>
            <person name="Zhang Z."/>
            <person name="Yang T."/>
            <person name="Chen M."/>
            <person name="Li J."/>
            <person name="Chen F."/>
            <person name="Yang J."/>
            <person name="Li W."/>
            <person name="Zhang B."/>
            <person name="Zhang Z."/>
            <person name="Wu J."/>
            <person name="Zhang C."/>
            <person name="Long L."/>
            <person name="Xiao J."/>
        </authorList>
    </citation>
    <scope>NUCLEOTIDE SEQUENCE [LARGE SCALE GENOMIC DNA]</scope>
    <source>
        <strain evidence="5 6">SCSIO 02100</strain>
    </source>
</reference>
<dbReference type="Gene3D" id="1.10.10.10">
    <property type="entry name" value="Winged helix-like DNA-binding domain superfamily/Winged helix DNA-binding domain"/>
    <property type="match status" value="1"/>
</dbReference>
<sequence length="111" mass="12407">MMTSAKPEVTPEGVDLIRVIADPLRFQIVTLLARETLCTTHLVEETGARQTNLSNHLRVLREAGVVETEPCGRYTYYRLRPDVLTALAGSLTDLAEIARTTIETDRKRPCP</sequence>
<keyword evidence="6" id="KW-1185">Reference proteome</keyword>
<dbReference type="InterPro" id="IPR011991">
    <property type="entry name" value="ArsR-like_HTH"/>
</dbReference>
<dbReference type="GO" id="GO:0003700">
    <property type="term" value="F:DNA-binding transcription factor activity"/>
    <property type="evidence" value="ECO:0007669"/>
    <property type="project" value="InterPro"/>
</dbReference>
<protein>
    <submittedName>
        <fullName evidence="5">Transcriptional regulator</fullName>
    </submittedName>
</protein>
<organism evidence="5 6">
    <name type="scientific">Streptomyces oceani</name>
    <dbReference type="NCBI Taxonomy" id="1075402"/>
    <lineage>
        <taxon>Bacteria</taxon>
        <taxon>Bacillati</taxon>
        <taxon>Actinomycetota</taxon>
        <taxon>Actinomycetes</taxon>
        <taxon>Kitasatosporales</taxon>
        <taxon>Streptomycetaceae</taxon>
        <taxon>Streptomyces</taxon>
    </lineage>
</organism>
<dbReference type="InterPro" id="IPR036390">
    <property type="entry name" value="WH_DNA-bd_sf"/>
</dbReference>
<dbReference type="GO" id="GO:0003677">
    <property type="term" value="F:DNA binding"/>
    <property type="evidence" value="ECO:0007669"/>
    <property type="project" value="UniProtKB-KW"/>
</dbReference>
<evidence type="ECO:0000256" key="1">
    <source>
        <dbReference type="ARBA" id="ARBA00023015"/>
    </source>
</evidence>
<dbReference type="InterPro" id="IPR036388">
    <property type="entry name" value="WH-like_DNA-bd_sf"/>
</dbReference>
<dbReference type="PATRIC" id="fig|1075402.3.peg.467"/>
<evidence type="ECO:0000313" key="6">
    <source>
        <dbReference type="Proteomes" id="UP000176101"/>
    </source>
</evidence>
<keyword evidence="3" id="KW-0804">Transcription</keyword>
<dbReference type="Pfam" id="PF01022">
    <property type="entry name" value="HTH_5"/>
    <property type="match status" value="1"/>
</dbReference>